<feature type="compositionally biased region" description="Low complexity" evidence="1">
    <location>
        <begin position="498"/>
        <end position="511"/>
    </location>
</feature>
<feature type="compositionally biased region" description="Basic and acidic residues" evidence="1">
    <location>
        <begin position="166"/>
        <end position="182"/>
    </location>
</feature>
<evidence type="ECO:0000313" key="4">
    <source>
        <dbReference type="Proteomes" id="UP000694050"/>
    </source>
</evidence>
<feature type="compositionally biased region" description="Basic and acidic residues" evidence="1">
    <location>
        <begin position="467"/>
        <end position="476"/>
    </location>
</feature>
<feature type="compositionally biased region" description="Polar residues" evidence="1">
    <location>
        <begin position="450"/>
        <end position="466"/>
    </location>
</feature>
<dbReference type="EMBL" id="JAELUQ010000001">
    <property type="protein sequence ID" value="KAG7421735.1"/>
    <property type="molecule type" value="Genomic_DNA"/>
</dbReference>
<evidence type="ECO:0000256" key="1">
    <source>
        <dbReference type="SAM" id="MobiDB-lite"/>
    </source>
</evidence>
<dbReference type="AlphaFoldDB" id="A0A8J5PEG0"/>
<evidence type="ECO:0000313" key="3">
    <source>
        <dbReference type="EMBL" id="KAG7421735.1"/>
    </source>
</evidence>
<dbReference type="Proteomes" id="UP000694050">
    <property type="component" value="Unassembled WGS sequence"/>
</dbReference>
<name>A0A8J5PEG0_FUSOX</name>
<protein>
    <recommendedName>
        <fullName evidence="2">HNH nuclease domain-containing protein</fullName>
    </recommendedName>
</protein>
<feature type="compositionally biased region" description="Low complexity" evidence="1">
    <location>
        <begin position="152"/>
        <end position="161"/>
    </location>
</feature>
<gene>
    <name evidence="3" type="ORF">Forpe1208_v001795</name>
</gene>
<feature type="region of interest" description="Disordered" evidence="1">
    <location>
        <begin position="444"/>
        <end position="524"/>
    </location>
</feature>
<evidence type="ECO:0000259" key="2">
    <source>
        <dbReference type="Pfam" id="PF13391"/>
    </source>
</evidence>
<accession>A0A8J5PEG0</accession>
<feature type="compositionally biased region" description="Polar residues" evidence="1">
    <location>
        <begin position="477"/>
        <end position="497"/>
    </location>
</feature>
<reference evidence="3" key="1">
    <citation type="submission" date="2021-04" db="EMBL/GenBank/DDBJ databases">
        <title>First draft genome resource for Brassicaceae pathogens Fusarium oxysporum f. sp. raphani and Fusarium oxysporum f. sp. rapae.</title>
        <authorList>
            <person name="Asai S."/>
        </authorList>
    </citation>
    <scope>NUCLEOTIDE SEQUENCE</scope>
    <source>
        <strain evidence="3">Tf1208</strain>
    </source>
</reference>
<organism evidence="3 4">
    <name type="scientific">Fusarium oxysporum f. sp. rapae</name>
    <dbReference type="NCBI Taxonomy" id="485398"/>
    <lineage>
        <taxon>Eukaryota</taxon>
        <taxon>Fungi</taxon>
        <taxon>Dikarya</taxon>
        <taxon>Ascomycota</taxon>
        <taxon>Pezizomycotina</taxon>
        <taxon>Sordariomycetes</taxon>
        <taxon>Hypocreomycetidae</taxon>
        <taxon>Hypocreales</taxon>
        <taxon>Nectriaceae</taxon>
        <taxon>Fusarium</taxon>
        <taxon>Fusarium oxysporum species complex</taxon>
    </lineage>
</organism>
<dbReference type="Pfam" id="PF13391">
    <property type="entry name" value="HNH_2"/>
    <property type="match status" value="1"/>
</dbReference>
<proteinExistence type="predicted"/>
<sequence>MSYPPRPLDKRARIHNLVDEFFEQVQTADQQIRATMIKKTLSADALFQSPTSILPDNEIKERYDHAKAIQKRVRLVNKCFSLTALNVAVILTVPLSQLRPNGNLSGTTQDSFLLQKTLEELGILSRRYFTKYTNTQFRKDSAKTSTQDLSKKSASLSSNKGSNKRPYAENDKDDDYKPDDPGRASATIKAVRVRDGYACVFLRTSNPEVAYILPASWNGNSIQIQKTTRLLFAIETLMVEKSEAEDWLGMKHHLLLADPENPGSSDHPWNAICLNHQLHFWFDNKLIGLKFLGSQSINDNPPISEVNVQFHWMMHDTRKRTRDMHVGAENDSFMDMVTTVRTFQDNGYPAPQLLSQDGVVAALNAINGIPLISGRVIKLRLPTEDVPKLQTVLDLRWACVNIATMAGSAGWPEFPPDSDDEEEDTAPMPVRQWVLGQSALAMQQPGPLPLQSTTNRPHRSSSPSKTRQTDQARNDSDGSPTKLSLRVQTRDSSPSKVSQIEQSQIQQQQPQTGGSENVRPDDMY</sequence>
<dbReference type="InterPro" id="IPR003615">
    <property type="entry name" value="HNH_nuc"/>
</dbReference>
<feature type="region of interest" description="Disordered" evidence="1">
    <location>
        <begin position="140"/>
        <end position="183"/>
    </location>
</feature>
<comment type="caution">
    <text evidence="3">The sequence shown here is derived from an EMBL/GenBank/DDBJ whole genome shotgun (WGS) entry which is preliminary data.</text>
</comment>
<feature type="domain" description="HNH nuclease" evidence="2">
    <location>
        <begin position="199"/>
        <end position="289"/>
    </location>
</feature>